<protein>
    <submittedName>
        <fullName evidence="4">Uncharacterized protein</fullName>
    </submittedName>
</protein>
<evidence type="ECO:0000313" key="4">
    <source>
        <dbReference type="EMBL" id="PZN71233.1"/>
    </source>
</evidence>
<dbReference type="GO" id="GO:0004197">
    <property type="term" value="F:cysteine-type endopeptidase activity"/>
    <property type="evidence" value="ECO:0007669"/>
    <property type="project" value="InterPro"/>
</dbReference>
<dbReference type="InterPro" id="IPR029030">
    <property type="entry name" value="Caspase-like_dom_sf"/>
</dbReference>
<dbReference type="EMBL" id="QJPH01000531">
    <property type="protein sequence ID" value="PZN71233.1"/>
    <property type="molecule type" value="Genomic_DNA"/>
</dbReference>
<dbReference type="GO" id="GO:0120147">
    <property type="term" value="F:formylglycine-generating oxidase activity"/>
    <property type="evidence" value="ECO:0007669"/>
    <property type="project" value="TreeGrafter"/>
</dbReference>
<evidence type="ECO:0000259" key="3">
    <source>
        <dbReference type="Pfam" id="PF03781"/>
    </source>
</evidence>
<evidence type="ECO:0000313" key="5">
    <source>
        <dbReference type="Proteomes" id="UP000249396"/>
    </source>
</evidence>
<feature type="domain" description="Peptidase C14 caspase" evidence="2">
    <location>
        <begin position="33"/>
        <end position="267"/>
    </location>
</feature>
<dbReference type="SUPFAM" id="SSF52129">
    <property type="entry name" value="Caspase-like"/>
    <property type="match status" value="1"/>
</dbReference>
<evidence type="ECO:0000256" key="1">
    <source>
        <dbReference type="SAM" id="SignalP"/>
    </source>
</evidence>
<comment type="caution">
    <text evidence="4">The sequence shown here is derived from an EMBL/GenBank/DDBJ whole genome shotgun (WGS) entry which is preliminary data.</text>
</comment>
<dbReference type="InterPro" id="IPR005532">
    <property type="entry name" value="SUMF_dom"/>
</dbReference>
<sequence length="636" mass="70478">MRNAILNRPTHRQALLLMALLAAALPAHTDEGRKLALVIANSRYQAIGSLKNPLADAQAVAVRLKQAGFELLRPVHRDDVQADLSLAEMLQADEDLHNKAMGAQMVLLYYAGHGMQIDNESYLVPVDLPGIQQQRLQSAAGMDLLKRNLVGLDKLITGLDQQAQVAIAVFDACREIPELEKTSRAVFGNVSPFRGLARPKSEGRHRLLAYSASVGELAKDGQGEEHSPYTQAWLNEFDRHTDKDINAFFIDVSAQMTNDKGQHPEVVISGIHSATYYLAQAPETTPPPVVPKPAQPDPLTVELSVWDSVKNSDNPADFEEYLRQYPQGRFAVLAKNKIKHLQQIAADLDRPHTNPPPTSPKPNSDLADFGIDMVRIPAGEFWMGSDDSDKDAEADEKPKHKVKVRAFNLAKYEVTRGQYAAFVKDTGHTSGPSCWTYNNGSWGEQSGADWRKPGFDQNDKHPTVCISLTDALAYIEWLNGKTGQVFRLPTEAEWEYAARAGTTTTRYWGDNPDDACQYANVADQTTKRDVPGWSSSWTIHNCTDGYAYTAPVGSFKPNDFQLYDMLGNAWEWTCSAYQDKYSGGEKKCLSNNDATDRRAVRGGSWFREPQALRSAARYGFDPTTRGGSSGFRLAQD</sequence>
<name>A0A2W4QGV9_9GAMM</name>
<feature type="signal peptide" evidence="1">
    <location>
        <begin position="1"/>
        <end position="29"/>
    </location>
</feature>
<dbReference type="Gene3D" id="3.40.50.1460">
    <property type="match status" value="1"/>
</dbReference>
<reference evidence="4 5" key="1">
    <citation type="journal article" date="2018" name="Aquat. Microb. Ecol.">
        <title>Gammaproteobacterial methanotrophs dominate.</title>
        <authorList>
            <person name="Rissanen A.J."/>
            <person name="Saarenheimo J."/>
            <person name="Tiirola M."/>
            <person name="Peura S."/>
            <person name="Aalto S.L."/>
            <person name="Karvinen A."/>
            <person name="Nykanen H."/>
        </authorList>
    </citation>
    <scope>NUCLEOTIDE SEQUENCE [LARGE SCALE GENOMIC DNA]</scope>
    <source>
        <strain evidence="4">AMbin10</strain>
    </source>
</reference>
<dbReference type="GO" id="GO:0006508">
    <property type="term" value="P:proteolysis"/>
    <property type="evidence" value="ECO:0007669"/>
    <property type="project" value="InterPro"/>
</dbReference>
<feature type="domain" description="Sulfatase-modifying factor enzyme-like" evidence="3">
    <location>
        <begin position="372"/>
        <end position="634"/>
    </location>
</feature>
<dbReference type="InterPro" id="IPR016187">
    <property type="entry name" value="CTDL_fold"/>
</dbReference>
<dbReference type="Gene3D" id="3.90.1580.10">
    <property type="entry name" value="paralog of FGE (formylglycine-generating enzyme)"/>
    <property type="match status" value="1"/>
</dbReference>
<organism evidence="4 5">
    <name type="scientific">Candidatus Methylumidiphilus alinenensis</name>
    <dbReference type="NCBI Taxonomy" id="2202197"/>
    <lineage>
        <taxon>Bacteria</taxon>
        <taxon>Pseudomonadati</taxon>
        <taxon>Pseudomonadota</taxon>
        <taxon>Gammaproteobacteria</taxon>
        <taxon>Methylococcales</taxon>
        <taxon>Candidatus Methylumidiphilus</taxon>
    </lineage>
</organism>
<dbReference type="PANTHER" id="PTHR23150">
    <property type="entry name" value="SULFATASE MODIFYING FACTOR 1, 2"/>
    <property type="match status" value="1"/>
</dbReference>
<proteinExistence type="predicted"/>
<dbReference type="Pfam" id="PF00656">
    <property type="entry name" value="Peptidase_C14"/>
    <property type="match status" value="1"/>
</dbReference>
<gene>
    <name evidence="4" type="ORF">DM484_26880</name>
</gene>
<dbReference type="InterPro" id="IPR051043">
    <property type="entry name" value="Sulfatase_Mod_Factor_Kinase"/>
</dbReference>
<keyword evidence="1" id="KW-0732">Signal</keyword>
<dbReference type="InterPro" id="IPR042095">
    <property type="entry name" value="SUMF_sf"/>
</dbReference>
<accession>A0A2W4QGV9</accession>
<dbReference type="SUPFAM" id="SSF56436">
    <property type="entry name" value="C-type lectin-like"/>
    <property type="match status" value="1"/>
</dbReference>
<dbReference type="Pfam" id="PF03781">
    <property type="entry name" value="FGE-sulfatase"/>
    <property type="match status" value="1"/>
</dbReference>
<dbReference type="PANTHER" id="PTHR23150:SF19">
    <property type="entry name" value="FORMYLGLYCINE-GENERATING ENZYME"/>
    <property type="match status" value="1"/>
</dbReference>
<feature type="chain" id="PRO_5016022159" evidence="1">
    <location>
        <begin position="30"/>
        <end position="636"/>
    </location>
</feature>
<dbReference type="Proteomes" id="UP000249396">
    <property type="component" value="Unassembled WGS sequence"/>
</dbReference>
<dbReference type="AlphaFoldDB" id="A0A2W4QGV9"/>
<dbReference type="InterPro" id="IPR011600">
    <property type="entry name" value="Pept_C14_caspase"/>
</dbReference>
<evidence type="ECO:0000259" key="2">
    <source>
        <dbReference type="Pfam" id="PF00656"/>
    </source>
</evidence>